<dbReference type="InterPro" id="IPR013486">
    <property type="entry name" value="SpoIID/LytB"/>
</dbReference>
<evidence type="ECO:0000259" key="3">
    <source>
        <dbReference type="Pfam" id="PF08486"/>
    </source>
</evidence>
<dbReference type="EMBL" id="JBHSFU010000004">
    <property type="protein sequence ID" value="MFC4558058.1"/>
    <property type="molecule type" value="Genomic_DNA"/>
</dbReference>
<feature type="domain" description="Sporulation stage II protein D amidase enhancer LytB N-terminal" evidence="3">
    <location>
        <begin position="106"/>
        <end position="205"/>
    </location>
</feature>
<gene>
    <name evidence="4" type="primary">spoIID</name>
    <name evidence="4" type="ORF">ACFO3D_07530</name>
</gene>
<keyword evidence="5" id="KW-1185">Reference proteome</keyword>
<sequence>MKKNKNITELLKKKKKQQRKHNTLQQLQKKRKKHPFPTKSSAPWKVPGILFFSTLIIIILVIPTLVVVPYVNEGQEQDVTVEKEATKTAIKLGESPFSVAVMRAGSDEVENVPLETYVSRVVASEMPAEFELQALKAQALAARTYIVDHVLHNGKAADSEVTDTVNDQVYHNEKELRKLWGSDYNWKMNKIKKAVAETQGEILTYKGEPITPAFFSTSNGYTENSEDYWKNKVPYLRSVKSPWDENSPKYLDQKIFKVSEVANLLGVDLPENKTLSFEISRTEGNRVAQLGVAGETFTGRQVRETLKLRSSDFTIEQKNDHLIFQTKGYGHGIGMSQYGANGMAEEGKTYKEIVTYYYQGVEVSTVNETAPTLVAK</sequence>
<dbReference type="InterPro" id="IPR014225">
    <property type="entry name" value="Spore_II_D_firmicutes"/>
</dbReference>
<proteinExistence type="predicted"/>
<feature type="region of interest" description="Disordered" evidence="1">
    <location>
        <begin position="1"/>
        <end position="40"/>
    </location>
</feature>
<protein>
    <submittedName>
        <fullName evidence="4">Stage II sporulation protein D</fullName>
    </submittedName>
</protein>
<name>A0ABV9DJP5_9BACI</name>
<dbReference type="Pfam" id="PF08486">
    <property type="entry name" value="SpoIID"/>
    <property type="match status" value="1"/>
</dbReference>
<keyword evidence="2" id="KW-0472">Membrane</keyword>
<keyword evidence="2" id="KW-1133">Transmembrane helix</keyword>
<dbReference type="NCBIfam" id="TIGR02669">
    <property type="entry name" value="SpoIID_LytB"/>
    <property type="match status" value="1"/>
</dbReference>
<reference evidence="5" key="1">
    <citation type="journal article" date="2019" name="Int. J. Syst. Evol. Microbiol.">
        <title>The Global Catalogue of Microorganisms (GCM) 10K type strain sequencing project: providing services to taxonomists for standard genome sequencing and annotation.</title>
        <authorList>
            <consortium name="The Broad Institute Genomics Platform"/>
            <consortium name="The Broad Institute Genome Sequencing Center for Infectious Disease"/>
            <person name="Wu L."/>
            <person name="Ma J."/>
        </authorList>
    </citation>
    <scope>NUCLEOTIDE SEQUENCE [LARGE SCALE GENOMIC DNA]</scope>
    <source>
        <strain evidence="5">CGMCC 4.7426</strain>
    </source>
</reference>
<dbReference type="InterPro" id="IPR051922">
    <property type="entry name" value="Bact_Sporulation_Assoc"/>
</dbReference>
<dbReference type="RefSeq" id="WP_390294386.1">
    <property type="nucleotide sequence ID" value="NZ_JBHSFU010000004.1"/>
</dbReference>
<accession>A0ABV9DJP5</accession>
<dbReference type="PANTHER" id="PTHR30032">
    <property type="entry name" value="N-ACETYLMURAMOYL-L-ALANINE AMIDASE-RELATED"/>
    <property type="match status" value="1"/>
</dbReference>
<dbReference type="InterPro" id="IPR013693">
    <property type="entry name" value="SpoIID/LytB_N"/>
</dbReference>
<organism evidence="4 5">
    <name type="scientific">Virgibacillus kekensis</name>
    <dbReference type="NCBI Taxonomy" id="202261"/>
    <lineage>
        <taxon>Bacteria</taxon>
        <taxon>Bacillati</taxon>
        <taxon>Bacillota</taxon>
        <taxon>Bacilli</taxon>
        <taxon>Bacillales</taxon>
        <taxon>Bacillaceae</taxon>
        <taxon>Virgibacillus</taxon>
    </lineage>
</organism>
<dbReference type="NCBIfam" id="TIGR02870">
    <property type="entry name" value="spore_II_D"/>
    <property type="match status" value="1"/>
</dbReference>
<evidence type="ECO:0000256" key="1">
    <source>
        <dbReference type="SAM" id="MobiDB-lite"/>
    </source>
</evidence>
<keyword evidence="2" id="KW-0812">Transmembrane</keyword>
<evidence type="ECO:0000313" key="5">
    <source>
        <dbReference type="Proteomes" id="UP001595989"/>
    </source>
</evidence>
<evidence type="ECO:0000256" key="2">
    <source>
        <dbReference type="SAM" id="Phobius"/>
    </source>
</evidence>
<dbReference type="Proteomes" id="UP001595989">
    <property type="component" value="Unassembled WGS sequence"/>
</dbReference>
<feature type="compositionally biased region" description="Basic residues" evidence="1">
    <location>
        <begin position="12"/>
        <end position="36"/>
    </location>
</feature>
<evidence type="ECO:0000313" key="4">
    <source>
        <dbReference type="EMBL" id="MFC4558058.1"/>
    </source>
</evidence>
<comment type="caution">
    <text evidence="4">The sequence shown here is derived from an EMBL/GenBank/DDBJ whole genome shotgun (WGS) entry which is preliminary data.</text>
</comment>
<feature type="transmembrane region" description="Helical" evidence="2">
    <location>
        <begin position="49"/>
        <end position="71"/>
    </location>
</feature>
<dbReference type="PANTHER" id="PTHR30032:SF4">
    <property type="entry name" value="AMIDASE ENHANCER"/>
    <property type="match status" value="1"/>
</dbReference>